<evidence type="ECO:0000313" key="14">
    <source>
        <dbReference type="EMBL" id="GAU36452.1"/>
    </source>
</evidence>
<proteinExistence type="inferred from homology"/>
<evidence type="ECO:0000259" key="13">
    <source>
        <dbReference type="Pfam" id="PF08263"/>
    </source>
</evidence>
<dbReference type="InterPro" id="IPR013210">
    <property type="entry name" value="LRR_N_plant-typ"/>
</dbReference>
<dbReference type="GO" id="GO:0016020">
    <property type="term" value="C:membrane"/>
    <property type="evidence" value="ECO:0007669"/>
    <property type="project" value="UniProtKB-SubCell"/>
</dbReference>
<dbReference type="Pfam" id="PF00560">
    <property type="entry name" value="LRR_1"/>
    <property type="match status" value="3"/>
</dbReference>
<keyword evidence="6 12" id="KW-0732">Signal</keyword>
<dbReference type="InterPro" id="IPR032675">
    <property type="entry name" value="LRR_dom_sf"/>
</dbReference>
<dbReference type="InterPro" id="IPR051848">
    <property type="entry name" value="PGIP"/>
</dbReference>
<dbReference type="Proteomes" id="UP000242715">
    <property type="component" value="Unassembled WGS sequence"/>
</dbReference>
<evidence type="ECO:0000256" key="8">
    <source>
        <dbReference type="ARBA" id="ARBA00022821"/>
    </source>
</evidence>
<evidence type="ECO:0000256" key="3">
    <source>
        <dbReference type="ARBA" id="ARBA00022512"/>
    </source>
</evidence>
<dbReference type="AlphaFoldDB" id="A0A2Z6NIN0"/>
<evidence type="ECO:0000256" key="2">
    <source>
        <dbReference type="ARBA" id="ARBA00004191"/>
    </source>
</evidence>
<keyword evidence="5" id="KW-0433">Leucine-rich repeat</keyword>
<dbReference type="GO" id="GO:0006952">
    <property type="term" value="P:defense response"/>
    <property type="evidence" value="ECO:0007669"/>
    <property type="project" value="UniProtKB-KW"/>
</dbReference>
<protein>
    <recommendedName>
        <fullName evidence="13">Leucine-rich repeat-containing N-terminal plant-type domain-containing protein</fullName>
    </recommendedName>
</protein>
<feature type="domain" description="Leucine-rich repeat-containing N-terminal plant-type" evidence="13">
    <location>
        <begin position="24"/>
        <end position="64"/>
    </location>
</feature>
<sequence length="306" mass="33916">MATKLFFLLILLSHVASSLSEGCHPQDKKALLQIKKELNNPTLLSSWNPHTNCCDVSSWYGVICAPSSNRVYSLLFEANDELSSTFPPSIGNLPTLEHILIYKLPKLIGSIPQSITKLTNLKSLTISETGISGAIPNYIAKLKSLTFLDLSNNHLSGKLPPNLFNLANFEAMYLQNNKLTGSIPSSLAKLNSSVVDLSHNRFEGDASVFFGFAKKTETIDLSWNMLAFDMGRLQFPKTLKRLDVSHNRVYGKLPEDVTNLEWLDVSYNRLCGEIPKGGIVQAMGKKSYLHNMCLCGSPLPSCKKYM</sequence>
<feature type="chain" id="PRO_5016288566" description="Leucine-rich repeat-containing N-terminal plant-type domain-containing protein" evidence="12">
    <location>
        <begin position="21"/>
        <end position="306"/>
    </location>
</feature>
<evidence type="ECO:0000313" key="15">
    <source>
        <dbReference type="Proteomes" id="UP000242715"/>
    </source>
</evidence>
<dbReference type="OrthoDB" id="676979at2759"/>
<dbReference type="PANTHER" id="PTHR48059">
    <property type="entry name" value="POLYGALACTURONASE INHIBITOR 1"/>
    <property type="match status" value="1"/>
</dbReference>
<evidence type="ECO:0000256" key="5">
    <source>
        <dbReference type="ARBA" id="ARBA00022614"/>
    </source>
</evidence>
<evidence type="ECO:0000256" key="6">
    <source>
        <dbReference type="ARBA" id="ARBA00022729"/>
    </source>
</evidence>
<evidence type="ECO:0000256" key="11">
    <source>
        <dbReference type="ARBA" id="ARBA00038043"/>
    </source>
</evidence>
<keyword evidence="10" id="KW-1015">Disulfide bond</keyword>
<comment type="subcellular location">
    <subcellularLocation>
        <location evidence="1">Membrane</location>
        <topology evidence="1">Peripheral membrane protein</topology>
    </subcellularLocation>
    <subcellularLocation>
        <location evidence="2">Secreted</location>
        <location evidence="2">Cell wall</location>
    </subcellularLocation>
</comment>
<evidence type="ECO:0000256" key="7">
    <source>
        <dbReference type="ARBA" id="ARBA00022737"/>
    </source>
</evidence>
<keyword evidence="9" id="KW-0472">Membrane</keyword>
<name>A0A2Z6NIN0_TRISU</name>
<accession>A0A2Z6NIN0</accession>
<keyword evidence="7" id="KW-0677">Repeat</keyword>
<reference evidence="15" key="1">
    <citation type="journal article" date="2017" name="Front. Plant Sci.">
        <title>Climate Clever Clovers: New Paradigm to Reduce the Environmental Footprint of Ruminants by Breeding Low Methanogenic Forages Utilizing Haplotype Variation.</title>
        <authorList>
            <person name="Kaur P."/>
            <person name="Appels R."/>
            <person name="Bayer P.E."/>
            <person name="Keeble-Gagnere G."/>
            <person name="Wang J."/>
            <person name="Hirakawa H."/>
            <person name="Shirasawa K."/>
            <person name="Vercoe P."/>
            <person name="Stefanova K."/>
            <person name="Durmic Z."/>
            <person name="Nichols P."/>
            <person name="Revell C."/>
            <person name="Isobe S.N."/>
            <person name="Edwards D."/>
            <person name="Erskine W."/>
        </authorList>
    </citation>
    <scope>NUCLEOTIDE SEQUENCE [LARGE SCALE GENOMIC DNA]</scope>
    <source>
        <strain evidence="15">cv. Daliak</strain>
    </source>
</reference>
<evidence type="ECO:0000256" key="1">
    <source>
        <dbReference type="ARBA" id="ARBA00004170"/>
    </source>
</evidence>
<dbReference type="EMBL" id="DF973630">
    <property type="protein sequence ID" value="GAU36452.1"/>
    <property type="molecule type" value="Genomic_DNA"/>
</dbReference>
<keyword evidence="4" id="KW-0964">Secreted</keyword>
<evidence type="ECO:0000256" key="12">
    <source>
        <dbReference type="SAM" id="SignalP"/>
    </source>
</evidence>
<keyword evidence="8" id="KW-0611">Plant defense</keyword>
<dbReference type="Gene3D" id="3.80.10.10">
    <property type="entry name" value="Ribonuclease Inhibitor"/>
    <property type="match status" value="1"/>
</dbReference>
<dbReference type="PANTHER" id="PTHR48059:SF4">
    <property type="entry name" value="POLYGALACTURONASE INHIBITOR 1-RELATED"/>
    <property type="match status" value="1"/>
</dbReference>
<dbReference type="FunFam" id="3.80.10.10:FF:000400">
    <property type="entry name" value="Nuclear pore complex protein NUP107"/>
    <property type="match status" value="1"/>
</dbReference>
<keyword evidence="15" id="KW-1185">Reference proteome</keyword>
<gene>
    <name evidence="14" type="ORF">TSUD_19870</name>
</gene>
<dbReference type="InterPro" id="IPR001611">
    <property type="entry name" value="Leu-rich_rpt"/>
</dbReference>
<evidence type="ECO:0000256" key="4">
    <source>
        <dbReference type="ARBA" id="ARBA00022525"/>
    </source>
</evidence>
<dbReference type="PRINTS" id="PR00019">
    <property type="entry name" value="LEURICHRPT"/>
</dbReference>
<evidence type="ECO:0000256" key="10">
    <source>
        <dbReference type="ARBA" id="ARBA00023157"/>
    </source>
</evidence>
<feature type="signal peptide" evidence="12">
    <location>
        <begin position="1"/>
        <end position="20"/>
    </location>
</feature>
<dbReference type="PROSITE" id="PS51450">
    <property type="entry name" value="LRR"/>
    <property type="match status" value="1"/>
</dbReference>
<comment type="similarity">
    <text evidence="11">Belongs to the polygalacturonase-inhibiting protein family.</text>
</comment>
<keyword evidence="3" id="KW-0134">Cell wall</keyword>
<evidence type="ECO:0000256" key="9">
    <source>
        <dbReference type="ARBA" id="ARBA00023136"/>
    </source>
</evidence>
<organism evidence="14 15">
    <name type="scientific">Trifolium subterraneum</name>
    <name type="common">Subterranean clover</name>
    <dbReference type="NCBI Taxonomy" id="3900"/>
    <lineage>
        <taxon>Eukaryota</taxon>
        <taxon>Viridiplantae</taxon>
        <taxon>Streptophyta</taxon>
        <taxon>Embryophyta</taxon>
        <taxon>Tracheophyta</taxon>
        <taxon>Spermatophyta</taxon>
        <taxon>Magnoliopsida</taxon>
        <taxon>eudicotyledons</taxon>
        <taxon>Gunneridae</taxon>
        <taxon>Pentapetalae</taxon>
        <taxon>rosids</taxon>
        <taxon>fabids</taxon>
        <taxon>Fabales</taxon>
        <taxon>Fabaceae</taxon>
        <taxon>Papilionoideae</taxon>
        <taxon>50 kb inversion clade</taxon>
        <taxon>NPAAA clade</taxon>
        <taxon>Hologalegina</taxon>
        <taxon>IRL clade</taxon>
        <taxon>Trifolieae</taxon>
        <taxon>Trifolium</taxon>
    </lineage>
</organism>
<dbReference type="SUPFAM" id="SSF52058">
    <property type="entry name" value="L domain-like"/>
    <property type="match status" value="1"/>
</dbReference>
<dbReference type="Pfam" id="PF08263">
    <property type="entry name" value="LRRNT_2"/>
    <property type="match status" value="1"/>
</dbReference>